<keyword evidence="3" id="KW-0998">Cell outer membrane</keyword>
<dbReference type="PRINTS" id="PR01021">
    <property type="entry name" value="OMPADOMAIN"/>
</dbReference>
<dbReference type="PANTHER" id="PTHR30329">
    <property type="entry name" value="STATOR ELEMENT OF FLAGELLAR MOTOR COMPLEX"/>
    <property type="match status" value="1"/>
</dbReference>
<dbReference type="CDD" id="cd07185">
    <property type="entry name" value="OmpA_C-like"/>
    <property type="match status" value="1"/>
</dbReference>
<protein>
    <submittedName>
        <fullName evidence="6">Outer membrane protein OmpA</fullName>
    </submittedName>
</protein>
<dbReference type="InterPro" id="IPR006665">
    <property type="entry name" value="OmpA-like"/>
</dbReference>
<comment type="subcellular location">
    <subcellularLocation>
        <location evidence="1">Cell outer membrane</location>
    </subcellularLocation>
</comment>
<accession>A0A1T4JPK3</accession>
<evidence type="ECO:0000256" key="3">
    <source>
        <dbReference type="ARBA" id="ARBA00023237"/>
    </source>
</evidence>
<evidence type="ECO:0000259" key="5">
    <source>
        <dbReference type="PROSITE" id="PS51123"/>
    </source>
</evidence>
<dbReference type="GO" id="GO:0009279">
    <property type="term" value="C:cell outer membrane"/>
    <property type="evidence" value="ECO:0007669"/>
    <property type="project" value="UniProtKB-SubCell"/>
</dbReference>
<feature type="domain" description="OmpA-like" evidence="5">
    <location>
        <begin position="275"/>
        <end position="393"/>
    </location>
</feature>
<proteinExistence type="predicted"/>
<evidence type="ECO:0000256" key="2">
    <source>
        <dbReference type="ARBA" id="ARBA00023136"/>
    </source>
</evidence>
<name>A0A1T4JPK3_PORCN</name>
<dbReference type="PROSITE" id="PS51123">
    <property type="entry name" value="OMPA_2"/>
    <property type="match status" value="1"/>
</dbReference>
<dbReference type="Pfam" id="PF00691">
    <property type="entry name" value="OmpA"/>
    <property type="match status" value="1"/>
</dbReference>
<dbReference type="AlphaFoldDB" id="A0A1T4JPK3"/>
<dbReference type="Gene3D" id="2.40.160.20">
    <property type="match status" value="1"/>
</dbReference>
<evidence type="ECO:0000256" key="4">
    <source>
        <dbReference type="PROSITE-ProRule" id="PRU00473"/>
    </source>
</evidence>
<dbReference type="InterPro" id="IPR050330">
    <property type="entry name" value="Bact_OuterMem_StrucFunc"/>
</dbReference>
<dbReference type="SUPFAM" id="SSF103088">
    <property type="entry name" value="OmpA-like"/>
    <property type="match status" value="1"/>
</dbReference>
<dbReference type="PANTHER" id="PTHR30329:SF21">
    <property type="entry name" value="LIPOPROTEIN YIAD-RELATED"/>
    <property type="match status" value="1"/>
</dbReference>
<evidence type="ECO:0000256" key="1">
    <source>
        <dbReference type="ARBA" id="ARBA00004442"/>
    </source>
</evidence>
<evidence type="ECO:0000313" key="7">
    <source>
        <dbReference type="Proteomes" id="UP000189956"/>
    </source>
</evidence>
<sequence>MAVKFGIDRHIMKVIKYILFIPILCATVFTAHAQEVEPMMQESNPQKSWEFGLGGSMLNISRMTLGNYNSSEKGDAYTLRLRNVMFGGNIYIAHELTPWLYADLQASLGSVKALSSGSKEKQSLFGIGGLGLQLRLTPLFKKKYVEPYFRIGANYMYKDFALNRQGSLPNFRNEELRWEHSDKFNKEANTARHLFLPSIGVGINSWFNDRFGFGIQGDYMTSLGEKRLAFPQVTARVMVRLGNSKETAPQIVYRERIVRETVPVEKEVIKYIERDADPLYKLFSAITFAFDSYEITEESAHLLDEIATHLKTMTNKKFLITGHTDARGSMAYNDRLSAMRADAIVTGLELRGVPTDMLKSRGVGKRIAAIPTSESHEVREGDRKVTVELIERMPYWNKLPKRGI</sequence>
<dbReference type="Gene3D" id="3.30.1330.60">
    <property type="entry name" value="OmpA-like domain"/>
    <property type="match status" value="1"/>
</dbReference>
<reference evidence="6 7" key="1">
    <citation type="submission" date="2017-02" db="EMBL/GenBank/DDBJ databases">
        <authorList>
            <person name="Peterson S.W."/>
        </authorList>
    </citation>
    <scope>NUCLEOTIDE SEQUENCE [LARGE SCALE GENOMIC DNA]</scope>
    <source>
        <strain evidence="6 7">ATCC 700135</strain>
    </source>
</reference>
<dbReference type="Proteomes" id="UP000189956">
    <property type="component" value="Unassembled WGS sequence"/>
</dbReference>
<dbReference type="EMBL" id="FUWL01000003">
    <property type="protein sequence ID" value="SJZ31987.1"/>
    <property type="molecule type" value="Genomic_DNA"/>
</dbReference>
<gene>
    <name evidence="6" type="ORF">SAMN02745205_00221</name>
</gene>
<dbReference type="InterPro" id="IPR006664">
    <property type="entry name" value="OMP_bac"/>
</dbReference>
<dbReference type="InterPro" id="IPR036737">
    <property type="entry name" value="OmpA-like_sf"/>
</dbReference>
<evidence type="ECO:0000313" key="6">
    <source>
        <dbReference type="EMBL" id="SJZ31987.1"/>
    </source>
</evidence>
<keyword evidence="2 4" id="KW-0472">Membrane</keyword>
<organism evidence="6 7">
    <name type="scientific">Porphyromonas cangingivalis</name>
    <dbReference type="NCBI Taxonomy" id="36874"/>
    <lineage>
        <taxon>Bacteria</taxon>
        <taxon>Pseudomonadati</taxon>
        <taxon>Bacteroidota</taxon>
        <taxon>Bacteroidia</taxon>
        <taxon>Bacteroidales</taxon>
        <taxon>Porphyromonadaceae</taxon>
        <taxon>Porphyromonas</taxon>
    </lineage>
</organism>